<keyword evidence="5" id="KW-0998">Cell outer membrane</keyword>
<dbReference type="Pfam" id="PF06629">
    <property type="entry name" value="MipA"/>
    <property type="match status" value="1"/>
</dbReference>
<organism evidence="7 8">
    <name type="scientific">Teredinibacter turnerae (strain ATCC 39867 / T7901)</name>
    <dbReference type="NCBI Taxonomy" id="377629"/>
    <lineage>
        <taxon>Bacteria</taxon>
        <taxon>Pseudomonadati</taxon>
        <taxon>Pseudomonadota</taxon>
        <taxon>Gammaproteobacteria</taxon>
        <taxon>Cellvibrionales</taxon>
        <taxon>Cellvibrionaceae</taxon>
        <taxon>Teredinibacter</taxon>
    </lineage>
</organism>
<protein>
    <submittedName>
        <fullName evidence="7">MltA-interacting MipA family protein</fullName>
    </submittedName>
</protein>
<comment type="subcellular location">
    <subcellularLocation>
        <location evidence="1">Cell outer membrane</location>
    </subcellularLocation>
</comment>
<keyword evidence="3" id="KW-0732">Signal</keyword>
<dbReference type="GO" id="GO:0009252">
    <property type="term" value="P:peptidoglycan biosynthetic process"/>
    <property type="evidence" value="ECO:0007669"/>
    <property type="project" value="TreeGrafter"/>
</dbReference>
<accession>C5BPU6</accession>
<dbReference type="Proteomes" id="UP000009080">
    <property type="component" value="Chromosome"/>
</dbReference>
<gene>
    <name evidence="7" type="ordered locus">TERTU_3203</name>
</gene>
<dbReference type="KEGG" id="ttu:TERTU_3203"/>
<evidence type="ECO:0000256" key="3">
    <source>
        <dbReference type="ARBA" id="ARBA00022729"/>
    </source>
</evidence>
<dbReference type="STRING" id="377629.TERTU_3203"/>
<name>C5BPU6_TERTT</name>
<keyword evidence="6" id="KW-0812">Transmembrane</keyword>
<dbReference type="PANTHER" id="PTHR38776:SF1">
    <property type="entry name" value="MLTA-INTERACTING PROTEIN-RELATED"/>
    <property type="match status" value="1"/>
</dbReference>
<dbReference type="GO" id="GO:0009279">
    <property type="term" value="C:cell outer membrane"/>
    <property type="evidence" value="ECO:0007669"/>
    <property type="project" value="UniProtKB-SubCell"/>
</dbReference>
<proteinExistence type="inferred from homology"/>
<dbReference type="AlphaFoldDB" id="C5BPU6"/>
<evidence type="ECO:0000256" key="5">
    <source>
        <dbReference type="ARBA" id="ARBA00023237"/>
    </source>
</evidence>
<evidence type="ECO:0000256" key="6">
    <source>
        <dbReference type="SAM" id="Phobius"/>
    </source>
</evidence>
<dbReference type="eggNOG" id="COG3713">
    <property type="taxonomic scope" value="Bacteria"/>
</dbReference>
<keyword evidence="4 6" id="KW-0472">Membrane</keyword>
<reference evidence="7 8" key="1">
    <citation type="journal article" date="2009" name="PLoS ONE">
        <title>The complete genome of Teredinibacter turnerae T7901: an intracellular endosymbiont of marine wood-boring bivalves (shipworms).</title>
        <authorList>
            <person name="Yang J.C."/>
            <person name="Madupu R."/>
            <person name="Durkin A.S."/>
            <person name="Ekborg N.A."/>
            <person name="Pedamallu C.S."/>
            <person name="Hostetler J.B."/>
            <person name="Radune D."/>
            <person name="Toms B.S."/>
            <person name="Henrissat B."/>
            <person name="Coutinho P.M."/>
            <person name="Schwarz S."/>
            <person name="Field L."/>
            <person name="Trindade-Silva A.E."/>
            <person name="Soares C.A.G."/>
            <person name="Elshahawi S."/>
            <person name="Hanora A."/>
            <person name="Schmidt E.W."/>
            <person name="Haygood M.G."/>
            <person name="Posfai J."/>
            <person name="Benner J."/>
            <person name="Madinger C."/>
            <person name="Nove J."/>
            <person name="Anton B."/>
            <person name="Chaudhary K."/>
            <person name="Foster J."/>
            <person name="Holman A."/>
            <person name="Kumar S."/>
            <person name="Lessard P.A."/>
            <person name="Luyten Y.A."/>
            <person name="Slatko B."/>
            <person name="Wood N."/>
            <person name="Wu B."/>
            <person name="Teplitski M."/>
            <person name="Mougous J.D."/>
            <person name="Ward N."/>
            <person name="Eisen J.A."/>
            <person name="Badger J.H."/>
            <person name="Distel D.L."/>
        </authorList>
    </citation>
    <scope>NUCLEOTIDE SEQUENCE [LARGE SCALE GENOMIC DNA]</scope>
    <source>
        <strain evidence="8">ATCC 39867 / T7901</strain>
    </source>
</reference>
<sequence>MRACGHSRDLQLRLVKCLSYNSLHYPSDAVVKMRSCFDNHLFYIRGFCSLPRSTFFECPRRFLSWFVLCVRSVIALLLVVLSASVYAQEPAPGADDDYCTDSDPGCVPLGEWMVTLGAGIGLRTNPIINSEDIPLFLVPEVRYYGERFFFDTDTAGLTLMYRQSHMLNAVATIGFDQIYFKTRSIGNYFFETGAFGSSGNNAFADTASENEGTAPQQTVDLDDLHSRETAGLAGLEYAYYNQYWDLRVQLLQDVTGIHEGQEIRAGLAHLFSLAGEHFEAAAGFSWQSEKLIQYYYGINPGELEPRYDYLIYKANDGVSPFFRLDWRRPISNRWSWQATFHYRWLSREISNSPLVDETSVVTFHLGGVYHF</sequence>
<feature type="transmembrane region" description="Helical" evidence="6">
    <location>
        <begin position="62"/>
        <end position="87"/>
    </location>
</feature>
<keyword evidence="6" id="KW-1133">Transmembrane helix</keyword>
<evidence type="ECO:0000256" key="1">
    <source>
        <dbReference type="ARBA" id="ARBA00004442"/>
    </source>
</evidence>
<evidence type="ECO:0000313" key="8">
    <source>
        <dbReference type="Proteomes" id="UP000009080"/>
    </source>
</evidence>
<evidence type="ECO:0000256" key="4">
    <source>
        <dbReference type="ARBA" id="ARBA00023136"/>
    </source>
</evidence>
<keyword evidence="8" id="KW-1185">Reference proteome</keyword>
<evidence type="ECO:0000313" key="7">
    <source>
        <dbReference type="EMBL" id="ACR13584.1"/>
    </source>
</evidence>
<comment type="similarity">
    <text evidence="2">Belongs to the MipA/OmpV family.</text>
</comment>
<dbReference type="InterPro" id="IPR010583">
    <property type="entry name" value="MipA"/>
</dbReference>
<dbReference type="PANTHER" id="PTHR38776">
    <property type="entry name" value="MLTA-INTERACTING PROTEIN-RELATED"/>
    <property type="match status" value="1"/>
</dbReference>
<dbReference type="EMBL" id="CP001614">
    <property type="protein sequence ID" value="ACR13584.1"/>
    <property type="molecule type" value="Genomic_DNA"/>
</dbReference>
<evidence type="ECO:0000256" key="2">
    <source>
        <dbReference type="ARBA" id="ARBA00005722"/>
    </source>
</evidence>
<dbReference type="HOGENOM" id="CLU_063465_0_0_6"/>